<dbReference type="Pfam" id="PF13936">
    <property type="entry name" value="HTH_38"/>
    <property type="match status" value="1"/>
</dbReference>
<accession>A0A7W7VZX0</accession>
<sequence length="63" mass="6816">MAEIRRLHRAEGLSARAVARKLGVSRGTVARALATDRPPVYQRPLKGSAVDAVEPAIRELLTP</sequence>
<dbReference type="AlphaFoldDB" id="A0A7W7VZX0"/>
<keyword evidence="2" id="KW-0238">DNA-binding</keyword>
<dbReference type="EMBL" id="JACHJV010000003">
    <property type="protein sequence ID" value="MBB4928573.1"/>
    <property type="molecule type" value="Genomic_DNA"/>
</dbReference>
<comment type="caution">
    <text evidence="2">The sequence shown here is derived from an EMBL/GenBank/DDBJ whole genome shotgun (WGS) entry which is preliminary data.</text>
</comment>
<dbReference type="Gene3D" id="1.10.10.60">
    <property type="entry name" value="Homeodomain-like"/>
    <property type="match status" value="1"/>
</dbReference>
<organism evidence="2 3">
    <name type="scientific">Kitasatospora kifunensis</name>
    <name type="common">Streptomyces kifunensis</name>
    <dbReference type="NCBI Taxonomy" id="58351"/>
    <lineage>
        <taxon>Bacteria</taxon>
        <taxon>Bacillati</taxon>
        <taxon>Actinomycetota</taxon>
        <taxon>Actinomycetes</taxon>
        <taxon>Kitasatosporales</taxon>
        <taxon>Streptomycetaceae</taxon>
        <taxon>Kitasatospora</taxon>
    </lineage>
</organism>
<dbReference type="Proteomes" id="UP000540506">
    <property type="component" value="Unassembled WGS sequence"/>
</dbReference>
<dbReference type="InterPro" id="IPR025246">
    <property type="entry name" value="IS30-like_HTH"/>
</dbReference>
<evidence type="ECO:0000259" key="1">
    <source>
        <dbReference type="Pfam" id="PF13936"/>
    </source>
</evidence>
<feature type="domain" description="Transposase IS30-like HTH" evidence="1">
    <location>
        <begin position="3"/>
        <end position="32"/>
    </location>
</feature>
<reference evidence="2 3" key="1">
    <citation type="submission" date="2020-08" db="EMBL/GenBank/DDBJ databases">
        <title>Sequencing the genomes of 1000 actinobacteria strains.</title>
        <authorList>
            <person name="Klenk H.-P."/>
        </authorList>
    </citation>
    <scope>NUCLEOTIDE SEQUENCE [LARGE SCALE GENOMIC DNA]</scope>
    <source>
        <strain evidence="2 3">DSM 41654</strain>
    </source>
</reference>
<gene>
    <name evidence="2" type="ORF">FHR34_007670</name>
</gene>
<dbReference type="GO" id="GO:0003677">
    <property type="term" value="F:DNA binding"/>
    <property type="evidence" value="ECO:0007669"/>
    <property type="project" value="UniProtKB-KW"/>
</dbReference>
<evidence type="ECO:0000313" key="3">
    <source>
        <dbReference type="Proteomes" id="UP000540506"/>
    </source>
</evidence>
<proteinExistence type="predicted"/>
<evidence type="ECO:0000313" key="2">
    <source>
        <dbReference type="EMBL" id="MBB4928573.1"/>
    </source>
</evidence>
<protein>
    <submittedName>
        <fullName evidence="2">Putative DNA-binding protein (UPF0251 family)</fullName>
    </submittedName>
</protein>
<name>A0A7W7VZX0_KITKI</name>
<keyword evidence="3" id="KW-1185">Reference proteome</keyword>